<dbReference type="AlphaFoldDB" id="A0AAF0XQ90"/>
<dbReference type="PANTHER" id="PTHR33021:SF193">
    <property type="entry name" value="OS06G0218600 PROTEIN"/>
    <property type="match status" value="1"/>
</dbReference>
<keyword evidence="3" id="KW-0732">Signal</keyword>
<dbReference type="CDD" id="cd04216">
    <property type="entry name" value="Phytocyanin"/>
    <property type="match status" value="1"/>
</dbReference>
<dbReference type="Gene3D" id="2.60.40.420">
    <property type="entry name" value="Cupredoxins - blue copper proteins"/>
    <property type="match status" value="1"/>
</dbReference>
<keyword evidence="6" id="KW-1185">Reference proteome</keyword>
<feature type="signal peptide" evidence="3">
    <location>
        <begin position="1"/>
        <end position="19"/>
    </location>
</feature>
<reference evidence="5" key="2">
    <citation type="submission" date="2022-03" db="EMBL/GenBank/DDBJ databases">
        <title>Draft title - Genomic analysis of global carrot germplasm unveils the trajectory of domestication and the origin of high carotenoid orange carrot.</title>
        <authorList>
            <person name="Iorizzo M."/>
            <person name="Ellison S."/>
            <person name="Senalik D."/>
            <person name="Macko-Podgorni A."/>
            <person name="Grzebelus D."/>
            <person name="Bostan H."/>
            <person name="Rolling W."/>
            <person name="Curaba J."/>
            <person name="Simon P."/>
        </authorList>
    </citation>
    <scope>NUCLEOTIDE SEQUENCE</scope>
    <source>
        <tissue evidence="5">Leaf</tissue>
    </source>
</reference>
<dbReference type="SUPFAM" id="SSF49503">
    <property type="entry name" value="Cupredoxins"/>
    <property type="match status" value="1"/>
</dbReference>
<protein>
    <recommendedName>
        <fullName evidence="4">Phytocyanin domain-containing protein</fullName>
    </recommendedName>
</protein>
<dbReference type="GO" id="GO:0005886">
    <property type="term" value="C:plasma membrane"/>
    <property type="evidence" value="ECO:0007669"/>
    <property type="project" value="TreeGrafter"/>
</dbReference>
<evidence type="ECO:0000313" key="5">
    <source>
        <dbReference type="EMBL" id="WOH11995.1"/>
    </source>
</evidence>
<dbReference type="InterPro" id="IPR033138">
    <property type="entry name" value="Cu_oxidase_CS"/>
</dbReference>
<evidence type="ECO:0000256" key="3">
    <source>
        <dbReference type="SAM" id="SignalP"/>
    </source>
</evidence>
<feature type="domain" description="Phytocyanin" evidence="4">
    <location>
        <begin position="26"/>
        <end position="124"/>
    </location>
</feature>
<proteinExistence type="predicted"/>
<dbReference type="PANTHER" id="PTHR33021">
    <property type="entry name" value="BLUE COPPER PROTEIN"/>
    <property type="match status" value="1"/>
</dbReference>
<evidence type="ECO:0000259" key="4">
    <source>
        <dbReference type="PROSITE" id="PS51485"/>
    </source>
</evidence>
<dbReference type="Proteomes" id="UP000077755">
    <property type="component" value="Chromosome 8"/>
</dbReference>
<gene>
    <name evidence="5" type="ORF">DCAR_0831491</name>
</gene>
<sequence length="131" mass="13748">MASSAARLAVFFLILLADAVVPSLGSSYVVGDVSGWALNVDYSLWTYGKTFNVGDNLVFYYGSGHTVDRVNARDYSSCSVENPITTSDTGSTTITLDSPGYYYFICGAIGHCSSGMKLAVAVAASTVSVSI</sequence>
<evidence type="ECO:0000256" key="1">
    <source>
        <dbReference type="ARBA" id="ARBA00022723"/>
    </source>
</evidence>
<dbReference type="PROSITE" id="PS00079">
    <property type="entry name" value="MULTICOPPER_OXIDASE1"/>
    <property type="match status" value="1"/>
</dbReference>
<feature type="chain" id="PRO_5042067691" description="Phytocyanin domain-containing protein" evidence="3">
    <location>
        <begin position="20"/>
        <end position="131"/>
    </location>
</feature>
<dbReference type="GO" id="GO:0009055">
    <property type="term" value="F:electron transfer activity"/>
    <property type="evidence" value="ECO:0007669"/>
    <property type="project" value="InterPro"/>
</dbReference>
<dbReference type="InterPro" id="IPR008972">
    <property type="entry name" value="Cupredoxin"/>
</dbReference>
<evidence type="ECO:0000313" key="6">
    <source>
        <dbReference type="Proteomes" id="UP000077755"/>
    </source>
</evidence>
<name>A0AAF0XQ90_DAUCS</name>
<dbReference type="PROSITE" id="PS51485">
    <property type="entry name" value="PHYTOCYANIN"/>
    <property type="match status" value="1"/>
</dbReference>
<keyword evidence="1" id="KW-0479">Metal-binding</keyword>
<dbReference type="FunFam" id="2.60.40.420:FF:000003">
    <property type="entry name" value="Blue copper"/>
    <property type="match status" value="1"/>
</dbReference>
<evidence type="ECO:0000256" key="2">
    <source>
        <dbReference type="ARBA" id="ARBA00023180"/>
    </source>
</evidence>
<dbReference type="KEGG" id="dcr:108198269"/>
<dbReference type="EMBL" id="CP093350">
    <property type="protein sequence ID" value="WOH11995.1"/>
    <property type="molecule type" value="Genomic_DNA"/>
</dbReference>
<accession>A0AAF0XQ90</accession>
<dbReference type="Pfam" id="PF02298">
    <property type="entry name" value="Cu_bind_like"/>
    <property type="match status" value="1"/>
</dbReference>
<keyword evidence="2" id="KW-0325">Glycoprotein</keyword>
<dbReference type="InterPro" id="IPR039391">
    <property type="entry name" value="Phytocyanin-like"/>
</dbReference>
<organism evidence="5 6">
    <name type="scientific">Daucus carota subsp. sativus</name>
    <name type="common">Carrot</name>
    <dbReference type="NCBI Taxonomy" id="79200"/>
    <lineage>
        <taxon>Eukaryota</taxon>
        <taxon>Viridiplantae</taxon>
        <taxon>Streptophyta</taxon>
        <taxon>Embryophyta</taxon>
        <taxon>Tracheophyta</taxon>
        <taxon>Spermatophyta</taxon>
        <taxon>Magnoliopsida</taxon>
        <taxon>eudicotyledons</taxon>
        <taxon>Gunneridae</taxon>
        <taxon>Pentapetalae</taxon>
        <taxon>asterids</taxon>
        <taxon>campanulids</taxon>
        <taxon>Apiales</taxon>
        <taxon>Apiaceae</taxon>
        <taxon>Apioideae</taxon>
        <taxon>Scandiceae</taxon>
        <taxon>Daucinae</taxon>
        <taxon>Daucus</taxon>
        <taxon>Daucus sect. Daucus</taxon>
    </lineage>
</organism>
<dbReference type="InterPro" id="IPR003245">
    <property type="entry name" value="Phytocyanin_dom"/>
</dbReference>
<reference evidence="5" key="1">
    <citation type="journal article" date="2016" name="Nat. Genet.">
        <title>A high-quality carrot genome assembly provides new insights into carotenoid accumulation and asterid genome evolution.</title>
        <authorList>
            <person name="Iorizzo M."/>
            <person name="Ellison S."/>
            <person name="Senalik D."/>
            <person name="Zeng P."/>
            <person name="Satapoomin P."/>
            <person name="Huang J."/>
            <person name="Bowman M."/>
            <person name="Iovene M."/>
            <person name="Sanseverino W."/>
            <person name="Cavagnaro P."/>
            <person name="Yildiz M."/>
            <person name="Macko-Podgorni A."/>
            <person name="Moranska E."/>
            <person name="Grzebelus E."/>
            <person name="Grzebelus D."/>
            <person name="Ashrafi H."/>
            <person name="Zheng Z."/>
            <person name="Cheng S."/>
            <person name="Spooner D."/>
            <person name="Van Deynze A."/>
            <person name="Simon P."/>
        </authorList>
    </citation>
    <scope>NUCLEOTIDE SEQUENCE</scope>
    <source>
        <tissue evidence="5">Leaf</tissue>
    </source>
</reference>
<dbReference type="GO" id="GO:0046872">
    <property type="term" value="F:metal ion binding"/>
    <property type="evidence" value="ECO:0007669"/>
    <property type="project" value="UniProtKB-KW"/>
</dbReference>